<sequence length="118" mass="13380">MEDNIRWDHLEGEELSLRRIQGNLNAETFLTVFVGALPFGYGLGDYRDAHLENRTIHVYAEATETSVGGVDDPNDPEYTYDYSFILWRLLDDAKPPTEMDFNFRLGALSADTATETAE</sequence>
<evidence type="ECO:0000313" key="4">
    <source>
        <dbReference type="Proteomes" id="UP000663305"/>
    </source>
</evidence>
<reference evidence="2 3" key="1">
    <citation type="submission" date="2020-11" db="EMBL/GenBank/DDBJ databases">
        <title>Carbohydrate-dependent, anaerobic sulfur respiration: A novel catabolism in halophilic archaea.</title>
        <authorList>
            <person name="Sorokin D.Y."/>
            <person name="Messina E."/>
            <person name="Smedile F."/>
            <person name="La Cono V."/>
            <person name="Hallsworth J.E."/>
            <person name="Yakimov M.M."/>
        </authorList>
    </citation>
    <scope>NUCLEOTIDE SEQUENCE</scope>
    <source>
        <strain evidence="2">HSR-Bgl</strain>
        <strain evidence="1 3">HSR12-2</strain>
    </source>
</reference>
<proteinExistence type="predicted"/>
<dbReference type="EMBL" id="CP064789">
    <property type="protein sequence ID" value="QSG13277.1"/>
    <property type="molecule type" value="Genomic_DNA"/>
</dbReference>
<keyword evidence="3" id="KW-1185">Reference proteome</keyword>
<accession>A0A897NKJ0</accession>
<gene>
    <name evidence="2" type="ORF">HSBGL_2883</name>
    <name evidence="1" type="ORF">HSR122_0158</name>
</gene>
<dbReference type="AlphaFoldDB" id="A0A897NKJ0"/>
<dbReference type="EMBL" id="CP064788">
    <property type="protein sequence ID" value="QSG07575.1"/>
    <property type="molecule type" value="Genomic_DNA"/>
</dbReference>
<evidence type="ECO:0000313" key="1">
    <source>
        <dbReference type="EMBL" id="QSG07575.1"/>
    </source>
</evidence>
<name>A0A897NKJ0_9EURY</name>
<dbReference type="Proteomes" id="UP000662973">
    <property type="component" value="Chromosome"/>
</dbReference>
<organism evidence="2 4">
    <name type="scientific">Halapricum desulfuricans</name>
    <dbReference type="NCBI Taxonomy" id="2841257"/>
    <lineage>
        <taxon>Archaea</taxon>
        <taxon>Methanobacteriati</taxon>
        <taxon>Methanobacteriota</taxon>
        <taxon>Stenosarchaea group</taxon>
        <taxon>Halobacteria</taxon>
        <taxon>Halobacteriales</taxon>
        <taxon>Haloarculaceae</taxon>
        <taxon>Halapricum</taxon>
    </lineage>
</organism>
<protein>
    <submittedName>
        <fullName evidence="2">Uncharacterized protein</fullName>
    </submittedName>
</protein>
<dbReference type="Proteomes" id="UP000663305">
    <property type="component" value="Chromosome"/>
</dbReference>
<evidence type="ECO:0000313" key="2">
    <source>
        <dbReference type="EMBL" id="QSG13277.1"/>
    </source>
</evidence>
<evidence type="ECO:0000313" key="3">
    <source>
        <dbReference type="Proteomes" id="UP000662973"/>
    </source>
</evidence>
<dbReference type="KEGG" id="hds:HSR122_0158"/>
<accession>A0A897N8M2</accession>